<keyword evidence="2" id="KW-1185">Reference proteome</keyword>
<proteinExistence type="predicted"/>
<dbReference type="PROSITE" id="PS51257">
    <property type="entry name" value="PROKAR_LIPOPROTEIN"/>
    <property type="match status" value="1"/>
</dbReference>
<sequence length="208" mass="23108">MNRLLTVYISLGIATLLSGCKIMDAIIDNSGPLPRLPNWGYLTAETNGADWSKTYSNAYQVTHGVVSYLDEPQGVFYGLVSVLYNEAGANRQELLFQNIPFSPQTGRHKLISCNPFVGCESSQEPQVGLHTSLSDGDVLGDSYYTVDSEDNYIQIDSYNAKTQEIKGSFQLTLANARIPRSSNALPDTLRFRNGRFHTKIIRYKGRGE</sequence>
<organism evidence="1 2">
    <name type="scientific">Dyadobacter jiangsuensis</name>
    <dbReference type="NCBI Taxonomy" id="1591085"/>
    <lineage>
        <taxon>Bacteria</taxon>
        <taxon>Pseudomonadati</taxon>
        <taxon>Bacteroidota</taxon>
        <taxon>Cytophagia</taxon>
        <taxon>Cytophagales</taxon>
        <taxon>Spirosomataceae</taxon>
        <taxon>Dyadobacter</taxon>
    </lineage>
</organism>
<reference evidence="1 2" key="1">
    <citation type="submission" date="2018-03" db="EMBL/GenBank/DDBJ databases">
        <title>Genomic Encyclopedia of Archaeal and Bacterial Type Strains, Phase II (KMG-II): from individual species to whole genera.</title>
        <authorList>
            <person name="Goeker M."/>
        </authorList>
    </citation>
    <scope>NUCLEOTIDE SEQUENCE [LARGE SCALE GENOMIC DNA]</scope>
    <source>
        <strain evidence="1 2">DSM 29057</strain>
    </source>
</reference>
<evidence type="ECO:0000313" key="1">
    <source>
        <dbReference type="EMBL" id="PSL19225.1"/>
    </source>
</evidence>
<dbReference type="OrthoDB" id="822178at2"/>
<dbReference type="AlphaFoldDB" id="A0A2P8FBX3"/>
<gene>
    <name evidence="1" type="ORF">CLV60_12714</name>
</gene>
<dbReference type="RefSeq" id="WP_106599563.1">
    <property type="nucleotide sequence ID" value="NZ_PYAS01000027.1"/>
</dbReference>
<protein>
    <submittedName>
        <fullName evidence="1">Uncharacterized protein</fullName>
    </submittedName>
</protein>
<evidence type="ECO:0000313" key="2">
    <source>
        <dbReference type="Proteomes" id="UP000241964"/>
    </source>
</evidence>
<dbReference type="EMBL" id="PYAS01000027">
    <property type="protein sequence ID" value="PSL19225.1"/>
    <property type="molecule type" value="Genomic_DNA"/>
</dbReference>
<name>A0A2P8FBX3_9BACT</name>
<dbReference type="Proteomes" id="UP000241964">
    <property type="component" value="Unassembled WGS sequence"/>
</dbReference>
<accession>A0A2P8FBX3</accession>
<comment type="caution">
    <text evidence="1">The sequence shown here is derived from an EMBL/GenBank/DDBJ whole genome shotgun (WGS) entry which is preliminary data.</text>
</comment>